<dbReference type="AlphaFoldDB" id="A0A1X7ARA6"/>
<gene>
    <name evidence="11" type="primary">alkT_2</name>
    <name evidence="11" type="ORF">EHSB41UT_03728</name>
</gene>
<dbReference type="PRINTS" id="PR00368">
    <property type="entry name" value="FADPNR"/>
</dbReference>
<dbReference type="Gene3D" id="3.30.390.120">
    <property type="match status" value="1"/>
</dbReference>
<keyword evidence="12" id="KW-1185">Reference proteome</keyword>
<keyword evidence="8" id="KW-0520">NAD</keyword>
<dbReference type="Pfam" id="PF07992">
    <property type="entry name" value="Pyr_redox_2"/>
    <property type="match status" value="1"/>
</dbReference>
<dbReference type="Gene3D" id="3.50.50.60">
    <property type="entry name" value="FAD/NAD(P)-binding domain"/>
    <property type="match status" value="2"/>
</dbReference>
<protein>
    <submittedName>
        <fullName evidence="11">Rubredoxin-NAD(+) reductase</fullName>
        <ecNumber evidence="11">1.18.1.1</ecNumber>
    </submittedName>
</protein>
<keyword evidence="4" id="KW-0963">Cytoplasm</keyword>
<dbReference type="PRINTS" id="PR00411">
    <property type="entry name" value="PNDRDTASEI"/>
</dbReference>
<keyword evidence="5" id="KW-0285">Flavoprotein</keyword>
<comment type="cofactor">
    <cofactor evidence="1">
        <name>FAD</name>
        <dbReference type="ChEBI" id="CHEBI:57692"/>
    </cofactor>
</comment>
<dbReference type="SUPFAM" id="SSF51905">
    <property type="entry name" value="FAD/NAD(P)-binding domain"/>
    <property type="match status" value="1"/>
</dbReference>
<keyword evidence="7 11" id="KW-0560">Oxidoreductase</keyword>
<accession>A0A1X7ARA6</accession>
<comment type="subcellular location">
    <subcellularLocation>
        <location evidence="2">Cytoplasm</location>
    </subcellularLocation>
</comment>
<evidence type="ECO:0000256" key="3">
    <source>
        <dbReference type="ARBA" id="ARBA00006442"/>
    </source>
</evidence>
<dbReference type="GO" id="GO:0005737">
    <property type="term" value="C:cytoplasm"/>
    <property type="evidence" value="ECO:0007669"/>
    <property type="project" value="UniProtKB-SubCell"/>
</dbReference>
<name>A0A1X7ARA6_9GAMM</name>
<feature type="domain" description="Rubredoxin binding" evidence="10">
    <location>
        <begin position="307"/>
        <end position="375"/>
    </location>
</feature>
<dbReference type="PANTHER" id="PTHR43429:SF3">
    <property type="entry name" value="NITRITE REDUCTASE [NAD(P)H]"/>
    <property type="match status" value="1"/>
</dbReference>
<evidence type="ECO:0000256" key="8">
    <source>
        <dbReference type="ARBA" id="ARBA00023027"/>
    </source>
</evidence>
<dbReference type="InterPro" id="IPR023753">
    <property type="entry name" value="FAD/NAD-binding_dom"/>
</dbReference>
<dbReference type="Pfam" id="PF18113">
    <property type="entry name" value="Rbx_binding"/>
    <property type="match status" value="1"/>
</dbReference>
<dbReference type="GO" id="GO:0015044">
    <property type="term" value="F:rubredoxin-NAD+ reductase activity"/>
    <property type="evidence" value="ECO:0007669"/>
    <property type="project" value="UniProtKB-EC"/>
</dbReference>
<evidence type="ECO:0000256" key="2">
    <source>
        <dbReference type="ARBA" id="ARBA00004496"/>
    </source>
</evidence>
<evidence type="ECO:0000256" key="4">
    <source>
        <dbReference type="ARBA" id="ARBA00022490"/>
    </source>
</evidence>
<dbReference type="InterPro" id="IPR050260">
    <property type="entry name" value="FAD-bd_OxRdtase"/>
</dbReference>
<evidence type="ECO:0000259" key="10">
    <source>
        <dbReference type="Pfam" id="PF18113"/>
    </source>
</evidence>
<evidence type="ECO:0000256" key="7">
    <source>
        <dbReference type="ARBA" id="ARBA00023002"/>
    </source>
</evidence>
<dbReference type="EC" id="1.18.1.1" evidence="11"/>
<dbReference type="EMBL" id="FWPT01000009">
    <property type="protein sequence ID" value="SMA49937.1"/>
    <property type="molecule type" value="Genomic_DNA"/>
</dbReference>
<feature type="domain" description="FAD/NAD(P)-binding" evidence="9">
    <location>
        <begin position="4"/>
        <end position="284"/>
    </location>
</feature>
<evidence type="ECO:0000313" key="11">
    <source>
        <dbReference type="EMBL" id="SMA49937.1"/>
    </source>
</evidence>
<keyword evidence="6" id="KW-0274">FAD</keyword>
<dbReference type="RefSeq" id="WP_207626699.1">
    <property type="nucleotide sequence ID" value="NZ_CBCSCN010000011.1"/>
</dbReference>
<dbReference type="PANTHER" id="PTHR43429">
    <property type="entry name" value="PYRIDINE NUCLEOTIDE-DISULFIDE OXIDOREDUCTASE DOMAIN-CONTAINING"/>
    <property type="match status" value="1"/>
</dbReference>
<dbReference type="Proteomes" id="UP000196573">
    <property type="component" value="Unassembled WGS sequence"/>
</dbReference>
<comment type="similarity">
    <text evidence="3">Belongs to the FAD-dependent oxidoreductase family.</text>
</comment>
<evidence type="ECO:0000313" key="12">
    <source>
        <dbReference type="Proteomes" id="UP000196573"/>
    </source>
</evidence>
<dbReference type="InterPro" id="IPR036188">
    <property type="entry name" value="FAD/NAD-bd_sf"/>
</dbReference>
<dbReference type="InterPro" id="IPR041364">
    <property type="entry name" value="Rbx-bd"/>
</dbReference>
<organism evidence="11 12">
    <name type="scientific">Parendozoicomonas haliclonae</name>
    <dbReference type="NCBI Taxonomy" id="1960125"/>
    <lineage>
        <taxon>Bacteria</taxon>
        <taxon>Pseudomonadati</taxon>
        <taxon>Pseudomonadota</taxon>
        <taxon>Gammaproteobacteria</taxon>
        <taxon>Oceanospirillales</taxon>
        <taxon>Endozoicomonadaceae</taxon>
        <taxon>Parendozoicomonas</taxon>
    </lineage>
</organism>
<proteinExistence type="inferred from homology"/>
<evidence type="ECO:0000259" key="9">
    <source>
        <dbReference type="Pfam" id="PF07992"/>
    </source>
</evidence>
<reference evidence="11 12" key="1">
    <citation type="submission" date="2017-03" db="EMBL/GenBank/DDBJ databases">
        <authorList>
            <person name="Afonso C.L."/>
            <person name="Miller P.J."/>
            <person name="Scott M.A."/>
            <person name="Spackman E."/>
            <person name="Goraichik I."/>
            <person name="Dimitrov K.M."/>
            <person name="Suarez D.L."/>
            <person name="Swayne D.E."/>
        </authorList>
    </citation>
    <scope>NUCLEOTIDE SEQUENCE [LARGE SCALE GENOMIC DNA]</scope>
    <source>
        <strain evidence="11">SB41UT1</strain>
    </source>
</reference>
<evidence type="ECO:0000256" key="6">
    <source>
        <dbReference type="ARBA" id="ARBA00022827"/>
    </source>
</evidence>
<evidence type="ECO:0000256" key="5">
    <source>
        <dbReference type="ARBA" id="ARBA00022630"/>
    </source>
</evidence>
<evidence type="ECO:0000256" key="1">
    <source>
        <dbReference type="ARBA" id="ARBA00001974"/>
    </source>
</evidence>
<sequence length="379" mass="40312">MDPVIILGTGLAGYNLGKELRKLDQTLPLTFITADDGRNYSKPMLSTGFTKAKTADELAMQDAATMARQLNAEILTQTEVSAINPQEKQVTLNNGQHLSYSKLVLALGAAPIQIPLEGDTDKVLSVNDLEDYSRFREQLPEQARVVILGAGLIGCEFANDLGNGGHHVEVVANCDQVMPTLLPQKAAAAVQQALTEHGTTFHLQTSITAISDNDQALTVQLENGKSLTADLVLSAVGLRPRTALAEAAGLSTNLGITTDNTLQTSHPDIYALGDCAEVEGLNLQYVMPLMSCARALAKTLTGVETTVSYGPMPVMIKTPVCPVVVSPPAAGSQGEWIIDSDGLNIKALFQQGEQLLGYALTGNKVAEKQQLTRQLPALI</sequence>